<proteinExistence type="predicted"/>
<comment type="caution">
    <text evidence="2">The sequence shown here is derived from an EMBL/GenBank/DDBJ whole genome shotgun (WGS) entry which is preliminary data.</text>
</comment>
<dbReference type="InterPro" id="IPR011009">
    <property type="entry name" value="Kinase-like_dom_sf"/>
</dbReference>
<accession>A0A4S9BD08</accession>
<reference evidence="2 3" key="1">
    <citation type="submission" date="2018-10" db="EMBL/GenBank/DDBJ databases">
        <title>Fifty Aureobasidium pullulans genomes reveal a recombining polyextremotolerant generalist.</title>
        <authorList>
            <person name="Gostincar C."/>
            <person name="Turk M."/>
            <person name="Zajc J."/>
            <person name="Gunde-Cimerman N."/>
        </authorList>
    </citation>
    <scope>NUCLEOTIDE SEQUENCE [LARGE SCALE GENOMIC DNA]</scope>
    <source>
        <strain evidence="2 3">EXF-10507</strain>
    </source>
</reference>
<dbReference type="SUPFAM" id="SSF56112">
    <property type="entry name" value="Protein kinase-like (PK-like)"/>
    <property type="match status" value="1"/>
</dbReference>
<dbReference type="AlphaFoldDB" id="A0A4S9BD08"/>
<evidence type="ECO:0000313" key="2">
    <source>
        <dbReference type="EMBL" id="THW90163.1"/>
    </source>
</evidence>
<dbReference type="EMBL" id="QZAR01000069">
    <property type="protein sequence ID" value="THW90163.1"/>
    <property type="molecule type" value="Genomic_DNA"/>
</dbReference>
<evidence type="ECO:0000313" key="3">
    <source>
        <dbReference type="Proteomes" id="UP000304928"/>
    </source>
</evidence>
<protein>
    <recommendedName>
        <fullName evidence="1">Aminoglycoside phosphotransferase domain-containing protein</fullName>
    </recommendedName>
</protein>
<dbReference type="InterPro" id="IPR002575">
    <property type="entry name" value="Aminoglycoside_PTrfase"/>
</dbReference>
<dbReference type="Proteomes" id="UP000304928">
    <property type="component" value="Unassembled WGS sequence"/>
</dbReference>
<sequence length="370" mass="40812">MPVTTKDSIFSGFKWDHFKTVTDPKQLTRATTFLESVSWPALEDVASKTRGGISCKLTADIGLGYNHMVRNIQFADSTNLVARLLLPRFSDNGLYPDPDAVDISIRSEICTLHAVAEHTDIVVPRVYASDTNPDCGVRLSCIRLPRIGKIIGINEDGTYQQGAIPGIGGPFDTAAEYYTAWSKNVSFGLGEERLRQASGKFAEEVVASTALFKRSIADLADKISTPTNNRGPFPLIHGDFGHHNILVDDDYRVKGVIDFEHAFAGPWEIAASFPKNLFSMPRVVDAPWNYDADGNAIPQDLVQTLMYQKNYIKAVEMEESRLGKDCILSTAMLDTERQQLGEALGSFREGVAGFYGNLTEECSSLWKKSS</sequence>
<gene>
    <name evidence="2" type="ORF">D6D15_04757</name>
</gene>
<dbReference type="Pfam" id="PF01636">
    <property type="entry name" value="APH"/>
    <property type="match status" value="1"/>
</dbReference>
<dbReference type="PANTHER" id="PTHR21310:SF37">
    <property type="entry name" value="AMINOGLYCOSIDE PHOSPHOTRANSFERASE DOMAIN-CONTAINING PROTEIN"/>
    <property type="match status" value="1"/>
</dbReference>
<feature type="domain" description="Aminoglycoside phosphotransferase" evidence="1">
    <location>
        <begin position="215"/>
        <end position="266"/>
    </location>
</feature>
<evidence type="ECO:0000259" key="1">
    <source>
        <dbReference type="Pfam" id="PF01636"/>
    </source>
</evidence>
<name>A0A4S9BD08_AURPU</name>
<dbReference type="PANTHER" id="PTHR21310">
    <property type="entry name" value="AMINOGLYCOSIDE PHOSPHOTRANSFERASE-RELATED-RELATED"/>
    <property type="match status" value="1"/>
</dbReference>
<dbReference type="Gene3D" id="3.90.1200.10">
    <property type="match status" value="1"/>
</dbReference>
<dbReference type="InterPro" id="IPR051678">
    <property type="entry name" value="AGP_Transferase"/>
</dbReference>
<organism evidence="2 3">
    <name type="scientific">Aureobasidium pullulans</name>
    <name type="common">Black yeast</name>
    <name type="synonym">Pullularia pullulans</name>
    <dbReference type="NCBI Taxonomy" id="5580"/>
    <lineage>
        <taxon>Eukaryota</taxon>
        <taxon>Fungi</taxon>
        <taxon>Dikarya</taxon>
        <taxon>Ascomycota</taxon>
        <taxon>Pezizomycotina</taxon>
        <taxon>Dothideomycetes</taxon>
        <taxon>Dothideomycetidae</taxon>
        <taxon>Dothideales</taxon>
        <taxon>Saccotheciaceae</taxon>
        <taxon>Aureobasidium</taxon>
    </lineage>
</organism>